<keyword evidence="3 5" id="KW-1133">Transmembrane helix</keyword>
<reference evidence="7 8" key="1">
    <citation type="submission" date="2019-03" db="EMBL/GenBank/DDBJ databases">
        <title>Genomic Encyclopedia of Type Strains, Phase IV (KMG-IV): sequencing the most valuable type-strain genomes for metagenomic binning, comparative biology and taxonomic classification.</title>
        <authorList>
            <person name="Goeker M."/>
        </authorList>
    </citation>
    <scope>NUCLEOTIDE SEQUENCE [LARGE SCALE GENOMIC DNA]</scope>
    <source>
        <strain evidence="7 8">DSM 45934</strain>
    </source>
</reference>
<feature type="transmembrane region" description="Helical" evidence="5">
    <location>
        <begin position="34"/>
        <end position="50"/>
    </location>
</feature>
<dbReference type="PANTHER" id="PTHR43229:SF2">
    <property type="entry name" value="NODULATION PROTEIN J"/>
    <property type="match status" value="1"/>
</dbReference>
<protein>
    <submittedName>
        <fullName evidence="7">ABC-2 type transport system permease protein</fullName>
    </submittedName>
</protein>
<organism evidence="7 8">
    <name type="scientific">Actinocrispum wychmicini</name>
    <dbReference type="NCBI Taxonomy" id="1213861"/>
    <lineage>
        <taxon>Bacteria</taxon>
        <taxon>Bacillati</taxon>
        <taxon>Actinomycetota</taxon>
        <taxon>Actinomycetes</taxon>
        <taxon>Pseudonocardiales</taxon>
        <taxon>Pseudonocardiaceae</taxon>
        <taxon>Actinocrispum</taxon>
    </lineage>
</organism>
<feature type="transmembrane region" description="Helical" evidence="5">
    <location>
        <begin position="233"/>
        <end position="252"/>
    </location>
</feature>
<dbReference type="AlphaFoldDB" id="A0A4R2JLT4"/>
<keyword evidence="2 5" id="KW-0812">Transmembrane</keyword>
<dbReference type="OrthoDB" id="5116867at2"/>
<proteinExistence type="predicted"/>
<keyword evidence="4 5" id="KW-0472">Membrane</keyword>
<sequence length="257" mass="27085">MTSTASVRPPLGLVLGSLLRADIAVLRRSWRQQMLSLGLPLVVLGASWLQRHGKPPDVDFAATLVGIAITAGPLAAGVMGYPLIIARDRESGVFQRLRVTPAPNWTIMASRLVLHLVVYIVVAVIVATLGAIAYGLPLGVVPYLLLIPAAIIAGAVFLSIGQAMAGLLTSATLINAVGRVVLVALYLVGGLGLTGGAGTTFETVARWSPMGSTEELFHATLVHTGWTTADTHAMLACLGYILVFSILGIRCFRWDAR</sequence>
<dbReference type="InterPro" id="IPR051784">
    <property type="entry name" value="Nod_factor_ABC_transporter"/>
</dbReference>
<evidence type="ECO:0000313" key="8">
    <source>
        <dbReference type="Proteomes" id="UP000295680"/>
    </source>
</evidence>
<dbReference type="InterPro" id="IPR013525">
    <property type="entry name" value="ABC2_TM"/>
</dbReference>
<evidence type="ECO:0000259" key="6">
    <source>
        <dbReference type="Pfam" id="PF01061"/>
    </source>
</evidence>
<dbReference type="PANTHER" id="PTHR43229">
    <property type="entry name" value="NODULATION PROTEIN J"/>
    <property type="match status" value="1"/>
</dbReference>
<evidence type="ECO:0000256" key="1">
    <source>
        <dbReference type="ARBA" id="ARBA00004141"/>
    </source>
</evidence>
<dbReference type="EMBL" id="SLWS01000004">
    <property type="protein sequence ID" value="TCO59562.1"/>
    <property type="molecule type" value="Genomic_DNA"/>
</dbReference>
<accession>A0A4R2JLT4</accession>
<keyword evidence="8" id="KW-1185">Reference proteome</keyword>
<dbReference type="Pfam" id="PF01061">
    <property type="entry name" value="ABC2_membrane"/>
    <property type="match status" value="1"/>
</dbReference>
<dbReference type="GO" id="GO:0016020">
    <property type="term" value="C:membrane"/>
    <property type="evidence" value="ECO:0007669"/>
    <property type="project" value="UniProtKB-SubCell"/>
</dbReference>
<feature type="domain" description="ABC-2 type transporter transmembrane" evidence="6">
    <location>
        <begin position="37"/>
        <end position="210"/>
    </location>
</feature>
<evidence type="ECO:0000256" key="2">
    <source>
        <dbReference type="ARBA" id="ARBA00022692"/>
    </source>
</evidence>
<evidence type="ECO:0000256" key="4">
    <source>
        <dbReference type="ARBA" id="ARBA00023136"/>
    </source>
</evidence>
<dbReference type="RefSeq" id="WP_132117549.1">
    <property type="nucleotide sequence ID" value="NZ_SLWS01000004.1"/>
</dbReference>
<dbReference type="GO" id="GO:0140359">
    <property type="term" value="F:ABC-type transporter activity"/>
    <property type="evidence" value="ECO:0007669"/>
    <property type="project" value="InterPro"/>
</dbReference>
<dbReference type="Proteomes" id="UP000295680">
    <property type="component" value="Unassembled WGS sequence"/>
</dbReference>
<comment type="subcellular location">
    <subcellularLocation>
        <location evidence="1">Membrane</location>
        <topology evidence="1">Multi-pass membrane protein</topology>
    </subcellularLocation>
</comment>
<feature type="transmembrane region" description="Helical" evidence="5">
    <location>
        <begin position="112"/>
        <end position="134"/>
    </location>
</feature>
<evidence type="ECO:0000256" key="5">
    <source>
        <dbReference type="SAM" id="Phobius"/>
    </source>
</evidence>
<comment type="caution">
    <text evidence="7">The sequence shown here is derived from an EMBL/GenBank/DDBJ whole genome shotgun (WGS) entry which is preliminary data.</text>
</comment>
<feature type="transmembrane region" description="Helical" evidence="5">
    <location>
        <begin position="140"/>
        <end position="160"/>
    </location>
</feature>
<feature type="transmembrane region" description="Helical" evidence="5">
    <location>
        <begin position="62"/>
        <end position="86"/>
    </location>
</feature>
<name>A0A4R2JLT4_9PSEU</name>
<evidence type="ECO:0000313" key="7">
    <source>
        <dbReference type="EMBL" id="TCO59562.1"/>
    </source>
</evidence>
<gene>
    <name evidence="7" type="ORF">EV192_104405</name>
</gene>
<evidence type="ECO:0000256" key="3">
    <source>
        <dbReference type="ARBA" id="ARBA00022989"/>
    </source>
</evidence>